<dbReference type="EMBL" id="LSOG01000032">
    <property type="protein sequence ID" value="OEH48042.1"/>
    <property type="molecule type" value="Genomic_DNA"/>
</dbReference>
<gene>
    <name evidence="1" type="ORF">lpari_00979</name>
</gene>
<organism evidence="1 2">
    <name type="scientific">Legionella parisiensis</name>
    <dbReference type="NCBI Taxonomy" id="45071"/>
    <lineage>
        <taxon>Bacteria</taxon>
        <taxon>Pseudomonadati</taxon>
        <taxon>Pseudomonadota</taxon>
        <taxon>Gammaproteobacteria</taxon>
        <taxon>Legionellales</taxon>
        <taxon>Legionellaceae</taxon>
        <taxon>Legionella</taxon>
    </lineage>
</organism>
<name>A0A1E5JU43_9GAMM</name>
<reference evidence="1 2" key="1">
    <citation type="submission" date="2016-02" db="EMBL/GenBank/DDBJ databases">
        <title>Secondary metabolites in Legionella.</title>
        <authorList>
            <person name="Tobias N.J."/>
            <person name="Bode H.B."/>
        </authorList>
    </citation>
    <scope>NUCLEOTIDE SEQUENCE [LARGE SCALE GENOMIC DNA]</scope>
    <source>
        <strain evidence="1 2">DSM 19216</strain>
    </source>
</reference>
<protein>
    <submittedName>
        <fullName evidence="1">Uncharacterized protein</fullName>
    </submittedName>
</protein>
<dbReference type="Proteomes" id="UP000095229">
    <property type="component" value="Unassembled WGS sequence"/>
</dbReference>
<keyword evidence="2" id="KW-1185">Reference proteome</keyword>
<comment type="caution">
    <text evidence="1">The sequence shown here is derived from an EMBL/GenBank/DDBJ whole genome shotgun (WGS) entry which is preliminary data.</text>
</comment>
<evidence type="ECO:0000313" key="1">
    <source>
        <dbReference type="EMBL" id="OEH48042.1"/>
    </source>
</evidence>
<proteinExistence type="predicted"/>
<evidence type="ECO:0000313" key="2">
    <source>
        <dbReference type="Proteomes" id="UP000095229"/>
    </source>
</evidence>
<sequence>MHILISYKENPEFNLYKTRLGRDDLKYKSWLGYDKNGDNQAFTNSCSVSHILLGPIAKTDLTKVSELEPTLKFRIIEADDFIKNRTFFSTPSLKMHQVLAKTLYSSDNLDYEVTELQASILKGIIR</sequence>
<accession>A0A1E5JU43</accession>
<dbReference type="AlphaFoldDB" id="A0A1E5JU43"/>
<dbReference type="PATRIC" id="fig|45071.6.peg.3809"/>
<dbReference type="RefSeq" id="WP_058519089.1">
    <property type="nucleotide sequence ID" value="NZ_CAAAIE010000009.1"/>
</dbReference>
<dbReference type="OrthoDB" id="9901473at2"/>